<reference evidence="3" key="1">
    <citation type="submission" date="2017-02" db="EMBL/GenBank/DDBJ databases">
        <authorList>
            <person name="Varghese N."/>
            <person name="Submissions S."/>
        </authorList>
    </citation>
    <scope>NUCLEOTIDE SEQUENCE [LARGE SCALE GENOMIC DNA]</scope>
    <source>
        <strain evidence="3">SM117</strain>
    </source>
</reference>
<evidence type="ECO:0000313" key="2">
    <source>
        <dbReference type="EMBL" id="SLK09277.1"/>
    </source>
</evidence>
<dbReference type="EMBL" id="FVZE01000009">
    <property type="protein sequence ID" value="SLK09277.1"/>
    <property type="molecule type" value="Genomic_DNA"/>
</dbReference>
<protein>
    <submittedName>
        <fullName evidence="2">Sugar phosphate isomerase/epimerase</fullName>
    </submittedName>
</protein>
<dbReference type="InterPro" id="IPR013022">
    <property type="entry name" value="Xyl_isomerase-like_TIM-brl"/>
</dbReference>
<sequence>MVASFRYGVSLYSYTDDFGTVMTLDDAFEHVADTGSTGVEILGETTVPLYPEPPAAWMDHWFAQLDRYKLEPTNFACWVDTRIQIGRNMSVEEGAAQIEQDLRLAHKLGFRFIRPKFGVIDHELTPDPIWEGAVERNLDLAAQLDLVILPEIHSPTPIRHPVTEAYVNFIERTGTKNFGLMIDTGIFQDRPIHKWGGGETEEIKKGALSFLNGIKVPVEHLEDVIQYVPFIQAKFHDIDENLHDHQIPWERIVPMLKKLGYSGYLSSEYEGARDPWVAIEQVRRQHALIRMLEDEYDAANAETAHA</sequence>
<dbReference type="STRING" id="428990.SAMN06295987_109121"/>
<dbReference type="SUPFAM" id="SSF51658">
    <property type="entry name" value="Xylose isomerase-like"/>
    <property type="match status" value="1"/>
</dbReference>
<dbReference type="AlphaFoldDB" id="A0A1U6IMS1"/>
<proteinExistence type="predicted"/>
<evidence type="ECO:0000259" key="1">
    <source>
        <dbReference type="Pfam" id="PF01261"/>
    </source>
</evidence>
<accession>A0A1U6IMS1</accession>
<feature type="domain" description="Xylose isomerase-like TIM barrel" evidence="1">
    <location>
        <begin position="28"/>
        <end position="275"/>
    </location>
</feature>
<keyword evidence="2" id="KW-0413">Isomerase</keyword>
<dbReference type="InterPro" id="IPR036237">
    <property type="entry name" value="Xyl_isomerase-like_sf"/>
</dbReference>
<name>A0A1U6IMS1_9SPHN</name>
<dbReference type="GO" id="GO:0016853">
    <property type="term" value="F:isomerase activity"/>
    <property type="evidence" value="ECO:0007669"/>
    <property type="project" value="UniProtKB-KW"/>
</dbReference>
<evidence type="ECO:0000313" key="3">
    <source>
        <dbReference type="Proteomes" id="UP000190989"/>
    </source>
</evidence>
<dbReference type="Pfam" id="PF01261">
    <property type="entry name" value="AP_endonuc_2"/>
    <property type="match status" value="1"/>
</dbReference>
<dbReference type="Proteomes" id="UP000190989">
    <property type="component" value="Unassembled WGS sequence"/>
</dbReference>
<organism evidence="2 3">
    <name type="scientific">Novosphingobium mathurense</name>
    <dbReference type="NCBI Taxonomy" id="428990"/>
    <lineage>
        <taxon>Bacteria</taxon>
        <taxon>Pseudomonadati</taxon>
        <taxon>Pseudomonadota</taxon>
        <taxon>Alphaproteobacteria</taxon>
        <taxon>Sphingomonadales</taxon>
        <taxon>Sphingomonadaceae</taxon>
        <taxon>Novosphingobium</taxon>
    </lineage>
</organism>
<keyword evidence="3" id="KW-1185">Reference proteome</keyword>
<dbReference type="Gene3D" id="3.20.20.150">
    <property type="entry name" value="Divalent-metal-dependent TIM barrel enzymes"/>
    <property type="match status" value="1"/>
</dbReference>
<gene>
    <name evidence="2" type="ORF">SAMN06295987_109121</name>
</gene>